<dbReference type="SUPFAM" id="SSF54427">
    <property type="entry name" value="NTF2-like"/>
    <property type="match status" value="1"/>
</dbReference>
<dbReference type="Proteomes" id="UP000184330">
    <property type="component" value="Unassembled WGS sequence"/>
</dbReference>
<evidence type="ECO:0000313" key="2">
    <source>
        <dbReference type="Proteomes" id="UP000184330"/>
    </source>
</evidence>
<dbReference type="AlphaFoldDB" id="A0A1L7XGN6"/>
<dbReference type="Gene3D" id="3.10.450.50">
    <property type="match status" value="1"/>
</dbReference>
<dbReference type="InterPro" id="IPR050977">
    <property type="entry name" value="Fungal_Meroterpenoid_Isomerase"/>
</dbReference>
<evidence type="ECO:0008006" key="3">
    <source>
        <dbReference type="Google" id="ProtNLM"/>
    </source>
</evidence>
<name>A0A1L7XGN6_9HELO</name>
<dbReference type="STRING" id="576137.A0A1L7XGN6"/>
<gene>
    <name evidence="1" type="ORF">PAC_14081</name>
</gene>
<dbReference type="PANTHER" id="PTHR39598:SF1">
    <property type="entry name" value="AUSTINOID BIOSYNTHESIS CLUSTERS PROTEIN F-RELATED"/>
    <property type="match status" value="1"/>
</dbReference>
<dbReference type="PANTHER" id="PTHR39598">
    <property type="entry name" value="AUSTINOL SYNTHESIS PROTEIN F-RELATED"/>
    <property type="match status" value="1"/>
</dbReference>
<accession>A0A1L7XGN6</accession>
<dbReference type="InterPro" id="IPR032710">
    <property type="entry name" value="NTF2-like_dom_sf"/>
</dbReference>
<dbReference type="OrthoDB" id="3758478at2759"/>
<evidence type="ECO:0000313" key="1">
    <source>
        <dbReference type="EMBL" id="CZR64184.1"/>
    </source>
</evidence>
<dbReference type="EMBL" id="FJOG01000026">
    <property type="protein sequence ID" value="CZR64184.1"/>
    <property type="molecule type" value="Genomic_DNA"/>
</dbReference>
<protein>
    <recommendedName>
        <fullName evidence="3">SnoaL-like domain-containing protein</fullName>
    </recommendedName>
</protein>
<sequence length="153" mass="17245">MSSTRRGTALAFLAAFENLDIDAHISLRAPTCSNIFTPSSQPPPLNNSGFAAHLSRLRAVIERFPVWPKEIMEDEKQNRVVIWATGEAHFKEEVRDGGLTQEEWLYKGEYMFIISLDGSGEKIERVVEFLDSKAADKGRSLVRRATGNLQHQK</sequence>
<reference evidence="1 2" key="1">
    <citation type="submission" date="2016-03" db="EMBL/GenBank/DDBJ databases">
        <authorList>
            <person name="Ploux O."/>
        </authorList>
    </citation>
    <scope>NUCLEOTIDE SEQUENCE [LARGE SCALE GENOMIC DNA]</scope>
    <source>
        <strain evidence="1 2">UAMH 11012</strain>
    </source>
</reference>
<organism evidence="1 2">
    <name type="scientific">Phialocephala subalpina</name>
    <dbReference type="NCBI Taxonomy" id="576137"/>
    <lineage>
        <taxon>Eukaryota</taxon>
        <taxon>Fungi</taxon>
        <taxon>Dikarya</taxon>
        <taxon>Ascomycota</taxon>
        <taxon>Pezizomycotina</taxon>
        <taxon>Leotiomycetes</taxon>
        <taxon>Helotiales</taxon>
        <taxon>Mollisiaceae</taxon>
        <taxon>Phialocephala</taxon>
        <taxon>Phialocephala fortinii species complex</taxon>
    </lineage>
</organism>
<keyword evidence="2" id="KW-1185">Reference proteome</keyword>
<proteinExistence type="predicted"/>